<protein>
    <recommendedName>
        <fullName evidence="11">Phosphoserine aminotransferase</fullName>
        <ecNumber evidence="11">2.6.1.52</ecNumber>
    </recommendedName>
    <alternativeName>
        <fullName evidence="11">Phosphohydroxythreonine aminotransferase</fullName>
        <shortName evidence="11">PSAT</shortName>
    </alternativeName>
</protein>
<evidence type="ECO:0000313" key="15">
    <source>
        <dbReference type="Proteomes" id="UP000663608"/>
    </source>
</evidence>
<feature type="binding site" evidence="11">
    <location>
        <position position="178"/>
    </location>
    <ligand>
        <name>pyridoxal 5'-phosphate</name>
        <dbReference type="ChEBI" id="CHEBI:597326"/>
    </ligand>
</feature>
<evidence type="ECO:0000256" key="1">
    <source>
        <dbReference type="ARBA" id="ARBA00003483"/>
    </source>
</evidence>
<name>A0AA45KH85_9LACT</name>
<dbReference type="InterPro" id="IPR015424">
    <property type="entry name" value="PyrdxlP-dep_Trfase"/>
</dbReference>
<dbReference type="FunFam" id="3.40.640.10:FF:000010">
    <property type="entry name" value="Phosphoserine aminotransferase"/>
    <property type="match status" value="1"/>
</dbReference>
<evidence type="ECO:0000256" key="4">
    <source>
        <dbReference type="ARBA" id="ARBA00022576"/>
    </source>
</evidence>
<dbReference type="EC" id="2.6.1.52" evidence="11"/>
<sequence length="366" mass="41168">MADYNFGAGPSVVPQEVLEVIKREIMNFNHTGLSILEISHRSLDFQALISEAKNDLRALMGIPADYEILFLQGGASTQFMMLPLNLAQNKTAYYAISGIFGKKAYEEAIKASQLENIDVVSIGSTAHHHYDRLLKIDLEKIDFQKAAYLHLTTNNTVEGTAIFPENLPESHEVPLIADMSSNIMAVDYDISKFGMVYAGAQKNLGIAGLTVVIIKKDLLSKDQVLPSMLDYQVLAEHQSMYNTPPTFAIYVAGLIFKWVKAQGGVKELERQNRKKAKLLYDYIDQSDFYDNPVYNINERSICNVIFRCPHQNLDVEFANEAEKRGLLSLKGHRSVGGLRASLYNAFPVEGVRKLIEFMKDFEEENK</sequence>
<evidence type="ECO:0000256" key="2">
    <source>
        <dbReference type="ARBA" id="ARBA00005099"/>
    </source>
</evidence>
<keyword evidence="5 11" id="KW-0028">Amino-acid biosynthesis</keyword>
<evidence type="ECO:0000256" key="8">
    <source>
        <dbReference type="ARBA" id="ARBA00023299"/>
    </source>
</evidence>
<dbReference type="SUPFAM" id="SSF53383">
    <property type="entry name" value="PLP-dependent transferases"/>
    <property type="match status" value="1"/>
</dbReference>
<keyword evidence="4 11" id="KW-0032">Aminotransferase</keyword>
<feature type="binding site" evidence="11">
    <location>
        <begin position="242"/>
        <end position="243"/>
    </location>
    <ligand>
        <name>pyridoxal 5'-phosphate</name>
        <dbReference type="ChEBI" id="CHEBI:597326"/>
    </ligand>
</feature>
<dbReference type="PIRSF" id="PIRSF000525">
    <property type="entry name" value="SerC"/>
    <property type="match status" value="1"/>
</dbReference>
<comment type="cofactor">
    <cofactor evidence="11">
        <name>pyridoxal 5'-phosphate</name>
        <dbReference type="ChEBI" id="CHEBI:597326"/>
    </cofactor>
    <text evidence="11">Binds 1 pyridoxal phosphate per subunit.</text>
</comment>
<evidence type="ECO:0000313" key="14">
    <source>
        <dbReference type="EMBL" id="QSE77327.1"/>
    </source>
</evidence>
<keyword evidence="11" id="KW-0963">Cytoplasm</keyword>
<dbReference type="KEGG" id="lti:JW886_03525"/>
<organism evidence="14 15">
    <name type="scientific">Lactococcus taiwanensis</name>
    <dbReference type="NCBI Taxonomy" id="1151742"/>
    <lineage>
        <taxon>Bacteria</taxon>
        <taxon>Bacillati</taxon>
        <taxon>Bacillota</taxon>
        <taxon>Bacilli</taxon>
        <taxon>Lactobacillales</taxon>
        <taxon>Streptococcaceae</taxon>
        <taxon>Lactococcus</taxon>
    </lineage>
</organism>
<dbReference type="GO" id="GO:0004648">
    <property type="term" value="F:O-phospho-L-serine:2-oxoglutarate aminotransferase activity"/>
    <property type="evidence" value="ECO:0007669"/>
    <property type="project" value="UniProtKB-UniRule"/>
</dbReference>
<comment type="subunit">
    <text evidence="11">Homodimer.</text>
</comment>
<reference evidence="14 15" key="1">
    <citation type="submission" date="2021-02" db="EMBL/GenBank/DDBJ databases">
        <title>Complete genome sequence of Lactococcus lactis strain K_LL004.</title>
        <authorList>
            <person name="Kim H.B."/>
        </authorList>
    </citation>
    <scope>NUCLEOTIDE SEQUENCE [LARGE SCALE GENOMIC DNA]</scope>
    <source>
        <strain evidence="14 15">K_LL004</strain>
    </source>
</reference>
<dbReference type="GO" id="GO:0006564">
    <property type="term" value="P:L-serine biosynthetic process"/>
    <property type="evidence" value="ECO:0007669"/>
    <property type="project" value="UniProtKB-UniRule"/>
</dbReference>
<comment type="pathway">
    <text evidence="2 11 12">Amino-acid biosynthesis; L-serine biosynthesis; L-serine from 3-phospho-D-glycerate: step 2/3.</text>
</comment>
<evidence type="ECO:0000256" key="10">
    <source>
        <dbReference type="ARBA" id="ARBA00049007"/>
    </source>
</evidence>
<comment type="function">
    <text evidence="1 11">Catalyzes the reversible conversion of 3-phosphohydroxypyruvate to phosphoserine and of 3-hydroxy-2-oxo-4-phosphonooxybutanoate to phosphohydroxythreonine.</text>
</comment>
<evidence type="ECO:0000256" key="9">
    <source>
        <dbReference type="ARBA" id="ARBA00047630"/>
    </source>
</evidence>
<dbReference type="RefSeq" id="WP_205872318.1">
    <property type="nucleotide sequence ID" value="NZ_CP070872.1"/>
</dbReference>
<dbReference type="FunFam" id="3.90.1150.10:FF:000006">
    <property type="entry name" value="Phosphoserine aminotransferase"/>
    <property type="match status" value="1"/>
</dbReference>
<accession>A0AA45KH85</accession>
<feature type="modified residue" description="N6-(pyridoxal phosphate)lysine" evidence="11">
    <location>
        <position position="202"/>
    </location>
</feature>
<feature type="binding site" evidence="11">
    <location>
        <position position="156"/>
    </location>
    <ligand>
        <name>pyridoxal 5'-phosphate</name>
        <dbReference type="ChEBI" id="CHEBI:597326"/>
    </ligand>
</feature>
<comment type="caution">
    <text evidence="11">Lacks conserved residue(s) required for the propagation of feature annotation.</text>
</comment>
<dbReference type="Proteomes" id="UP000663608">
    <property type="component" value="Chromosome"/>
</dbReference>
<dbReference type="InterPro" id="IPR020578">
    <property type="entry name" value="Aminotrans_V_PyrdxlP_BS"/>
</dbReference>
<comment type="subcellular location">
    <subcellularLocation>
        <location evidence="11">Cytoplasm</location>
    </subcellularLocation>
</comment>
<dbReference type="InterPro" id="IPR015422">
    <property type="entry name" value="PyrdxlP-dep_Trfase_small"/>
</dbReference>
<evidence type="ECO:0000256" key="6">
    <source>
        <dbReference type="ARBA" id="ARBA00022679"/>
    </source>
</evidence>
<dbReference type="GO" id="GO:0005737">
    <property type="term" value="C:cytoplasm"/>
    <property type="evidence" value="ECO:0007669"/>
    <property type="project" value="UniProtKB-SubCell"/>
</dbReference>
<dbReference type="GO" id="GO:0030170">
    <property type="term" value="F:pyridoxal phosphate binding"/>
    <property type="evidence" value="ECO:0007669"/>
    <property type="project" value="UniProtKB-UniRule"/>
</dbReference>
<dbReference type="PROSITE" id="PS00595">
    <property type="entry name" value="AA_TRANSFER_CLASS_5"/>
    <property type="match status" value="1"/>
</dbReference>
<keyword evidence="8 11" id="KW-0718">Serine biosynthesis</keyword>
<comment type="catalytic activity">
    <reaction evidence="10 11 12">
        <text>O-phospho-L-serine + 2-oxoglutarate = 3-phosphooxypyruvate + L-glutamate</text>
        <dbReference type="Rhea" id="RHEA:14329"/>
        <dbReference type="ChEBI" id="CHEBI:16810"/>
        <dbReference type="ChEBI" id="CHEBI:18110"/>
        <dbReference type="ChEBI" id="CHEBI:29985"/>
        <dbReference type="ChEBI" id="CHEBI:57524"/>
        <dbReference type="EC" id="2.6.1.52"/>
    </reaction>
</comment>
<dbReference type="InterPro" id="IPR022278">
    <property type="entry name" value="Pser_aminoTfrase"/>
</dbReference>
<dbReference type="AlphaFoldDB" id="A0AA45KH85"/>
<keyword evidence="6 11" id="KW-0808">Transferase</keyword>
<gene>
    <name evidence="11 14" type="primary">serC</name>
    <name evidence="14" type="ORF">JW886_03525</name>
</gene>
<proteinExistence type="inferred from homology"/>
<dbReference type="InterPro" id="IPR000192">
    <property type="entry name" value="Aminotrans_V_dom"/>
</dbReference>
<dbReference type="PANTHER" id="PTHR43247">
    <property type="entry name" value="PHOSPHOSERINE AMINOTRANSFERASE"/>
    <property type="match status" value="1"/>
</dbReference>
<dbReference type="EMBL" id="CP070872">
    <property type="protein sequence ID" value="QSE77327.1"/>
    <property type="molecule type" value="Genomic_DNA"/>
</dbReference>
<evidence type="ECO:0000259" key="13">
    <source>
        <dbReference type="Pfam" id="PF00266"/>
    </source>
</evidence>
<evidence type="ECO:0000256" key="3">
    <source>
        <dbReference type="ARBA" id="ARBA00006904"/>
    </source>
</evidence>
<feature type="binding site" evidence="11">
    <location>
        <position position="201"/>
    </location>
    <ligand>
        <name>pyridoxal 5'-phosphate</name>
        <dbReference type="ChEBI" id="CHEBI:597326"/>
    </ligand>
</feature>
<dbReference type="InterPro" id="IPR015421">
    <property type="entry name" value="PyrdxlP-dep_Trfase_major"/>
</dbReference>
<evidence type="ECO:0000256" key="12">
    <source>
        <dbReference type="RuleBase" id="RU004505"/>
    </source>
</evidence>
<feature type="binding site" evidence="11">
    <location>
        <position position="100"/>
    </location>
    <ligand>
        <name>pyridoxal 5'-phosphate</name>
        <dbReference type="ChEBI" id="CHEBI:597326"/>
    </ligand>
</feature>
<dbReference type="NCBIfam" id="TIGR01364">
    <property type="entry name" value="serC_1"/>
    <property type="match status" value="1"/>
</dbReference>
<dbReference type="PANTHER" id="PTHR43247:SF1">
    <property type="entry name" value="PHOSPHOSERINE AMINOTRANSFERASE"/>
    <property type="match status" value="1"/>
</dbReference>
<evidence type="ECO:0000256" key="11">
    <source>
        <dbReference type="HAMAP-Rule" id="MF_00160"/>
    </source>
</evidence>
<feature type="binding site" evidence="11">
    <location>
        <begin position="75"/>
        <end position="76"/>
    </location>
    <ligand>
        <name>pyridoxal 5'-phosphate</name>
        <dbReference type="ChEBI" id="CHEBI:597326"/>
    </ligand>
</feature>
<dbReference type="Pfam" id="PF00266">
    <property type="entry name" value="Aminotran_5"/>
    <property type="match status" value="1"/>
</dbReference>
<keyword evidence="7 11" id="KW-0663">Pyridoxal phosphate</keyword>
<feature type="binding site" evidence="11">
    <location>
        <position position="41"/>
    </location>
    <ligand>
        <name>L-glutamate</name>
        <dbReference type="ChEBI" id="CHEBI:29985"/>
    </ligand>
</feature>
<comment type="similarity">
    <text evidence="3 11">Belongs to the class-V pyridoxal-phosphate-dependent aminotransferase family. SerC subfamily.</text>
</comment>
<dbReference type="HAMAP" id="MF_00160">
    <property type="entry name" value="SerC_aminotrans_5"/>
    <property type="match status" value="1"/>
</dbReference>
<dbReference type="Gene3D" id="3.90.1150.10">
    <property type="entry name" value="Aspartate Aminotransferase, domain 1"/>
    <property type="match status" value="1"/>
</dbReference>
<evidence type="ECO:0000256" key="7">
    <source>
        <dbReference type="ARBA" id="ARBA00022898"/>
    </source>
</evidence>
<keyword evidence="15" id="KW-1185">Reference proteome</keyword>
<comment type="catalytic activity">
    <reaction evidence="9 11">
        <text>4-(phosphooxy)-L-threonine + 2-oxoglutarate = (R)-3-hydroxy-2-oxo-4-phosphooxybutanoate + L-glutamate</text>
        <dbReference type="Rhea" id="RHEA:16573"/>
        <dbReference type="ChEBI" id="CHEBI:16810"/>
        <dbReference type="ChEBI" id="CHEBI:29985"/>
        <dbReference type="ChEBI" id="CHEBI:58452"/>
        <dbReference type="ChEBI" id="CHEBI:58538"/>
        <dbReference type="EC" id="2.6.1.52"/>
    </reaction>
</comment>
<evidence type="ECO:0000256" key="5">
    <source>
        <dbReference type="ARBA" id="ARBA00022605"/>
    </source>
</evidence>
<dbReference type="NCBIfam" id="NF003764">
    <property type="entry name" value="PRK05355.1"/>
    <property type="match status" value="1"/>
</dbReference>
<dbReference type="Gene3D" id="3.40.640.10">
    <property type="entry name" value="Type I PLP-dependent aspartate aminotransferase-like (Major domain)"/>
    <property type="match status" value="1"/>
</dbReference>
<feature type="domain" description="Aminotransferase class V" evidence="13">
    <location>
        <begin position="4"/>
        <end position="354"/>
    </location>
</feature>